<dbReference type="RefSeq" id="WP_152380817.1">
    <property type="nucleotide sequence ID" value="NZ_CP045298.1"/>
</dbReference>
<evidence type="ECO:0008006" key="3">
    <source>
        <dbReference type="Google" id="ProtNLM"/>
    </source>
</evidence>
<sequence length="130" mass="14521">MLERLDVYDWKEAFGYAGKEKGTNANYQGLNPITVVQFAKPVPTTPFDREDVEEIIAMSEGENDGPNWIGVFKLQDGRYATIDAGCDYTGWDCRADGFVEVAGSLDEIIKYGLSNEQRNRLGLFQGEDTP</sequence>
<gene>
    <name evidence="1" type="ORF">QOZ95_002194</name>
</gene>
<dbReference type="EMBL" id="JAUSWA010000010">
    <property type="protein sequence ID" value="MDQ0494031.1"/>
    <property type="molecule type" value="Genomic_DNA"/>
</dbReference>
<accession>A0ABU0KX62</accession>
<comment type="caution">
    <text evidence="1">The sequence shown here is derived from an EMBL/GenBank/DDBJ whole genome shotgun (WGS) entry which is preliminary data.</text>
</comment>
<organism evidence="1 2">
    <name type="scientific">Paenibacillus brasilensis</name>
    <dbReference type="NCBI Taxonomy" id="128574"/>
    <lineage>
        <taxon>Bacteria</taxon>
        <taxon>Bacillati</taxon>
        <taxon>Bacillota</taxon>
        <taxon>Bacilli</taxon>
        <taxon>Bacillales</taxon>
        <taxon>Paenibacillaceae</taxon>
        <taxon>Paenibacillus</taxon>
    </lineage>
</organism>
<proteinExistence type="predicted"/>
<evidence type="ECO:0000313" key="1">
    <source>
        <dbReference type="EMBL" id="MDQ0494031.1"/>
    </source>
</evidence>
<name>A0ABU0KX62_9BACL</name>
<dbReference type="Proteomes" id="UP001242811">
    <property type="component" value="Unassembled WGS sequence"/>
</dbReference>
<evidence type="ECO:0000313" key="2">
    <source>
        <dbReference type="Proteomes" id="UP001242811"/>
    </source>
</evidence>
<keyword evidence="2" id="KW-1185">Reference proteome</keyword>
<reference evidence="1 2" key="1">
    <citation type="submission" date="2023-07" db="EMBL/GenBank/DDBJ databases">
        <title>Genomic Encyclopedia of Type Strains, Phase IV (KMG-IV): sequencing the most valuable type-strain genomes for metagenomic binning, comparative biology and taxonomic classification.</title>
        <authorList>
            <person name="Goeker M."/>
        </authorList>
    </citation>
    <scope>NUCLEOTIDE SEQUENCE [LARGE SCALE GENOMIC DNA]</scope>
    <source>
        <strain evidence="1 2">DSM 14914</strain>
    </source>
</reference>
<protein>
    <recommendedName>
        <fullName evidence="3">Phage protein</fullName>
    </recommendedName>
</protein>